<name>A0A644YB84_9ZZZZ</name>
<dbReference type="GO" id="GO:0017038">
    <property type="term" value="P:protein import"/>
    <property type="evidence" value="ECO:0007669"/>
    <property type="project" value="TreeGrafter"/>
</dbReference>
<evidence type="ECO:0000256" key="7">
    <source>
        <dbReference type="SAM" id="Phobius"/>
    </source>
</evidence>
<proteinExistence type="inferred from homology"/>
<gene>
    <name evidence="9" type="ORF">SDC9_71661</name>
</gene>
<evidence type="ECO:0000313" key="9">
    <source>
        <dbReference type="EMBL" id="MPM25171.1"/>
    </source>
</evidence>
<protein>
    <recommendedName>
        <fullName evidence="8">MotA/TolQ/ExbB proton channel domain-containing protein</fullName>
    </recommendedName>
</protein>
<feature type="transmembrane region" description="Helical" evidence="7">
    <location>
        <begin position="146"/>
        <end position="171"/>
    </location>
</feature>
<comment type="similarity">
    <text evidence="2">Belongs to the ExbB/TolQ family.</text>
</comment>
<evidence type="ECO:0000256" key="6">
    <source>
        <dbReference type="ARBA" id="ARBA00023136"/>
    </source>
</evidence>
<evidence type="ECO:0000259" key="8">
    <source>
        <dbReference type="Pfam" id="PF01618"/>
    </source>
</evidence>
<evidence type="ECO:0000256" key="5">
    <source>
        <dbReference type="ARBA" id="ARBA00022989"/>
    </source>
</evidence>
<keyword evidence="4 7" id="KW-0812">Transmembrane</keyword>
<dbReference type="GO" id="GO:0005886">
    <property type="term" value="C:plasma membrane"/>
    <property type="evidence" value="ECO:0007669"/>
    <property type="project" value="UniProtKB-SubCell"/>
</dbReference>
<dbReference type="PANTHER" id="PTHR30625">
    <property type="entry name" value="PROTEIN TOLQ"/>
    <property type="match status" value="1"/>
</dbReference>
<feature type="domain" description="MotA/TolQ/ExbB proton channel" evidence="8">
    <location>
        <begin position="107"/>
        <end position="227"/>
    </location>
</feature>
<evidence type="ECO:0000256" key="2">
    <source>
        <dbReference type="ARBA" id="ARBA00010442"/>
    </source>
</evidence>
<comment type="caution">
    <text evidence="9">The sequence shown here is derived from an EMBL/GenBank/DDBJ whole genome shotgun (WGS) entry which is preliminary data.</text>
</comment>
<evidence type="ECO:0000256" key="3">
    <source>
        <dbReference type="ARBA" id="ARBA00022475"/>
    </source>
</evidence>
<comment type="subcellular location">
    <subcellularLocation>
        <location evidence="1">Cell membrane</location>
        <topology evidence="1">Multi-pass membrane protein</topology>
    </subcellularLocation>
</comment>
<dbReference type="Pfam" id="PF01618">
    <property type="entry name" value="MotA_ExbB"/>
    <property type="match status" value="1"/>
</dbReference>
<dbReference type="InterPro" id="IPR050790">
    <property type="entry name" value="ExbB/TolQ_transport"/>
</dbReference>
<dbReference type="PANTHER" id="PTHR30625:SF17">
    <property type="entry name" value="TOLQ-RELATED"/>
    <property type="match status" value="1"/>
</dbReference>
<evidence type="ECO:0000256" key="1">
    <source>
        <dbReference type="ARBA" id="ARBA00004651"/>
    </source>
</evidence>
<dbReference type="AlphaFoldDB" id="A0A644YB84"/>
<feature type="transmembrane region" description="Helical" evidence="7">
    <location>
        <begin position="48"/>
        <end position="66"/>
    </location>
</feature>
<feature type="transmembrane region" description="Helical" evidence="7">
    <location>
        <begin position="191"/>
        <end position="215"/>
    </location>
</feature>
<keyword evidence="6 7" id="KW-0472">Membrane</keyword>
<organism evidence="9">
    <name type="scientific">bioreactor metagenome</name>
    <dbReference type="NCBI Taxonomy" id="1076179"/>
    <lineage>
        <taxon>unclassified sequences</taxon>
        <taxon>metagenomes</taxon>
        <taxon>ecological metagenomes</taxon>
    </lineage>
</organism>
<sequence>MFLNIFLQIVQGGDSVVTATADTVQKTVESASQQYDTLSFWDLALKGGPVMIPIALLLVIAVYIFFDRYIVTSKASKEDTGFMANIKHYIMEGKIDQAQTMCRSNPTPMARMIEKGISRIGRPLNDITTAIENEGKLQVAKLEKSIAFLSTIAGIGPMIGFLGTVTGMITAFYDLSKSGNNLDIALLSGGIYEAMVTTVAGLIVGILASLAYNVIIARVEKIVYILEARSTEFLDILNEPA</sequence>
<accession>A0A644YB84</accession>
<reference evidence="9" key="1">
    <citation type="submission" date="2019-08" db="EMBL/GenBank/DDBJ databases">
        <authorList>
            <person name="Kucharzyk K."/>
            <person name="Murdoch R.W."/>
            <person name="Higgins S."/>
            <person name="Loffler F."/>
        </authorList>
    </citation>
    <scope>NUCLEOTIDE SEQUENCE</scope>
</reference>
<dbReference type="EMBL" id="VSSQ01004431">
    <property type="protein sequence ID" value="MPM25171.1"/>
    <property type="molecule type" value="Genomic_DNA"/>
</dbReference>
<dbReference type="InterPro" id="IPR002898">
    <property type="entry name" value="MotA_ExbB_proton_chnl"/>
</dbReference>
<keyword evidence="5 7" id="KW-1133">Transmembrane helix</keyword>
<evidence type="ECO:0000256" key="4">
    <source>
        <dbReference type="ARBA" id="ARBA00022692"/>
    </source>
</evidence>
<keyword evidence="3" id="KW-1003">Cell membrane</keyword>